<evidence type="ECO:0000313" key="4">
    <source>
        <dbReference type="EMBL" id="KAK3871072.1"/>
    </source>
</evidence>
<dbReference type="EMBL" id="JAWQEG010002565">
    <property type="protein sequence ID" value="KAK3871072.1"/>
    <property type="molecule type" value="Genomic_DNA"/>
</dbReference>
<dbReference type="GO" id="GO:0008270">
    <property type="term" value="F:zinc ion binding"/>
    <property type="evidence" value="ECO:0007669"/>
    <property type="project" value="UniProtKB-KW"/>
</dbReference>
<gene>
    <name evidence="4" type="ORF">Pcinc_023718</name>
</gene>
<dbReference type="SUPFAM" id="SSF57756">
    <property type="entry name" value="Retrovirus zinc finger-like domains"/>
    <property type="match status" value="1"/>
</dbReference>
<dbReference type="Gene3D" id="4.10.60.10">
    <property type="entry name" value="Zinc finger, CCHC-type"/>
    <property type="match status" value="1"/>
</dbReference>
<keyword evidence="1" id="KW-0479">Metal-binding</keyword>
<dbReference type="InterPro" id="IPR036875">
    <property type="entry name" value="Znf_CCHC_sf"/>
</dbReference>
<protein>
    <recommendedName>
        <fullName evidence="3">CCHC-type domain-containing protein</fullName>
    </recommendedName>
</protein>
<dbReference type="AlphaFoldDB" id="A0AAE1KEN9"/>
<dbReference type="Pfam" id="PF00098">
    <property type="entry name" value="zf-CCHC"/>
    <property type="match status" value="1"/>
</dbReference>
<evidence type="ECO:0000256" key="2">
    <source>
        <dbReference type="SAM" id="MobiDB-lite"/>
    </source>
</evidence>
<feature type="compositionally biased region" description="Polar residues" evidence="2">
    <location>
        <begin position="78"/>
        <end position="96"/>
    </location>
</feature>
<name>A0AAE1KEN9_PETCI</name>
<feature type="domain" description="CCHC-type" evidence="3">
    <location>
        <begin position="241"/>
        <end position="256"/>
    </location>
</feature>
<dbReference type="PROSITE" id="PS50158">
    <property type="entry name" value="ZF_CCHC"/>
    <property type="match status" value="1"/>
</dbReference>
<feature type="region of interest" description="Disordered" evidence="2">
    <location>
        <begin position="68"/>
        <end position="169"/>
    </location>
</feature>
<keyword evidence="5" id="KW-1185">Reference proteome</keyword>
<evidence type="ECO:0000259" key="3">
    <source>
        <dbReference type="PROSITE" id="PS50158"/>
    </source>
</evidence>
<feature type="compositionally biased region" description="Polar residues" evidence="2">
    <location>
        <begin position="134"/>
        <end position="144"/>
    </location>
</feature>
<dbReference type="Proteomes" id="UP001286313">
    <property type="component" value="Unassembled WGS sequence"/>
</dbReference>
<accession>A0AAE1KEN9</accession>
<dbReference type="GO" id="GO:0003676">
    <property type="term" value="F:nucleic acid binding"/>
    <property type="evidence" value="ECO:0007669"/>
    <property type="project" value="InterPro"/>
</dbReference>
<reference evidence="4" key="1">
    <citation type="submission" date="2023-10" db="EMBL/GenBank/DDBJ databases">
        <title>Genome assemblies of two species of porcelain crab, Petrolisthes cinctipes and Petrolisthes manimaculis (Anomura: Porcellanidae).</title>
        <authorList>
            <person name="Angst P."/>
        </authorList>
    </citation>
    <scope>NUCLEOTIDE SEQUENCE</scope>
    <source>
        <strain evidence="4">PB745_01</strain>
        <tissue evidence="4">Gill</tissue>
    </source>
</reference>
<evidence type="ECO:0000256" key="1">
    <source>
        <dbReference type="PROSITE-ProRule" id="PRU00047"/>
    </source>
</evidence>
<sequence>MIKAMFKLKQTHSKRLTTPLPHNLLSHAIVILIIQSEKVGKRLPTNVTDPHGRVNKELVRNRKKQMFWQDKQRGPIHQVSQGRSGLDLNNPTNIQSGDHLHAQARPQSQVTPPLHRQASSRPPHHLQARHRTPTIHQPSYSPTRYSEYYNNNYNNNNSSSNNNHSNSSSCNGNNCYTHLHGVRSPTTTIQPRIPSYPHLANNTRTSDTGRSFIHQVIRGDNYDQDYPPLPPPTQLPTTRGRCYNCGETNHIRKNCRWDHKERCSNCQNLGHKSKLCTYFNY</sequence>
<dbReference type="InterPro" id="IPR001878">
    <property type="entry name" value="Znf_CCHC"/>
</dbReference>
<keyword evidence="1" id="KW-0863">Zinc-finger</keyword>
<feature type="compositionally biased region" description="Basic residues" evidence="2">
    <location>
        <begin position="122"/>
        <end position="133"/>
    </location>
</feature>
<feature type="region of interest" description="Disordered" evidence="2">
    <location>
        <begin position="187"/>
        <end position="206"/>
    </location>
</feature>
<feature type="compositionally biased region" description="Low complexity" evidence="2">
    <location>
        <begin position="145"/>
        <end position="169"/>
    </location>
</feature>
<organism evidence="4 5">
    <name type="scientific">Petrolisthes cinctipes</name>
    <name type="common">Flat porcelain crab</name>
    <dbReference type="NCBI Taxonomy" id="88211"/>
    <lineage>
        <taxon>Eukaryota</taxon>
        <taxon>Metazoa</taxon>
        <taxon>Ecdysozoa</taxon>
        <taxon>Arthropoda</taxon>
        <taxon>Crustacea</taxon>
        <taxon>Multicrustacea</taxon>
        <taxon>Malacostraca</taxon>
        <taxon>Eumalacostraca</taxon>
        <taxon>Eucarida</taxon>
        <taxon>Decapoda</taxon>
        <taxon>Pleocyemata</taxon>
        <taxon>Anomura</taxon>
        <taxon>Galatheoidea</taxon>
        <taxon>Porcellanidae</taxon>
        <taxon>Petrolisthes</taxon>
    </lineage>
</organism>
<proteinExistence type="predicted"/>
<comment type="caution">
    <text evidence="4">The sequence shown here is derived from an EMBL/GenBank/DDBJ whole genome shotgun (WGS) entry which is preliminary data.</text>
</comment>
<keyword evidence="1" id="KW-0862">Zinc</keyword>
<evidence type="ECO:0000313" key="5">
    <source>
        <dbReference type="Proteomes" id="UP001286313"/>
    </source>
</evidence>
<dbReference type="SMART" id="SM00343">
    <property type="entry name" value="ZnF_C2HC"/>
    <property type="match status" value="2"/>
</dbReference>